<dbReference type="InterPro" id="IPR011989">
    <property type="entry name" value="ARM-like"/>
</dbReference>
<dbReference type="InterPro" id="IPR041202">
    <property type="entry name" value="BaeRF_family10"/>
</dbReference>
<dbReference type="AlphaFoldDB" id="A0A382DEJ3"/>
<dbReference type="EMBL" id="UINC01038933">
    <property type="protein sequence ID" value="SVB36675.1"/>
    <property type="molecule type" value="Genomic_DNA"/>
</dbReference>
<dbReference type="Gene3D" id="1.25.10.10">
    <property type="entry name" value="Leucine-rich Repeat Variant"/>
    <property type="match status" value="1"/>
</dbReference>
<dbReference type="PANTHER" id="PTHR10113">
    <property type="entry name" value="PEPTIDE CHAIN RELEASE FACTOR SUBUNIT 1"/>
    <property type="match status" value="1"/>
</dbReference>
<protein>
    <recommendedName>
        <fullName evidence="1">eRF1 domain-containing protein</fullName>
    </recommendedName>
</protein>
<evidence type="ECO:0000313" key="2">
    <source>
        <dbReference type="EMBL" id="SVB36675.1"/>
    </source>
</evidence>
<dbReference type="Gene3D" id="3.30.1330.30">
    <property type="match status" value="1"/>
</dbReference>
<organism evidence="2">
    <name type="scientific">marine metagenome</name>
    <dbReference type="NCBI Taxonomy" id="408172"/>
    <lineage>
        <taxon>unclassified sequences</taxon>
        <taxon>metagenomes</taxon>
        <taxon>ecological metagenomes</taxon>
    </lineage>
</organism>
<evidence type="ECO:0000259" key="1">
    <source>
        <dbReference type="Pfam" id="PF03465"/>
    </source>
</evidence>
<dbReference type="InterPro" id="IPR004403">
    <property type="entry name" value="Peptide_chain-rel_eRF1/aRF1"/>
</dbReference>
<gene>
    <name evidence="2" type="ORF">METZ01_LOCUS189529</name>
</gene>
<dbReference type="SUPFAM" id="SSF55315">
    <property type="entry name" value="L30e-like"/>
    <property type="match status" value="1"/>
</dbReference>
<dbReference type="Pfam" id="PF03465">
    <property type="entry name" value="eRF1_3"/>
    <property type="match status" value="1"/>
</dbReference>
<name>A0A382DEJ3_9ZZZZ</name>
<dbReference type="Gene3D" id="3.30.420.60">
    <property type="entry name" value="eRF1 domain 2"/>
    <property type="match status" value="1"/>
</dbReference>
<dbReference type="InterPro" id="IPR042226">
    <property type="entry name" value="eFR1_2_sf"/>
</dbReference>
<dbReference type="InterPro" id="IPR005142">
    <property type="entry name" value="eRF1_3"/>
</dbReference>
<dbReference type="SUPFAM" id="SSF53137">
    <property type="entry name" value="Translational machinery components"/>
    <property type="match status" value="1"/>
</dbReference>
<dbReference type="GO" id="GO:0003747">
    <property type="term" value="F:translation release factor activity"/>
    <property type="evidence" value="ECO:0007669"/>
    <property type="project" value="InterPro"/>
</dbReference>
<accession>A0A382DEJ3</accession>
<reference evidence="2" key="1">
    <citation type="submission" date="2018-05" db="EMBL/GenBank/DDBJ databases">
        <authorList>
            <person name="Lanie J.A."/>
            <person name="Ng W.-L."/>
            <person name="Kazmierczak K.M."/>
            <person name="Andrzejewski T.M."/>
            <person name="Davidsen T.M."/>
            <person name="Wayne K.J."/>
            <person name="Tettelin H."/>
            <person name="Glass J.I."/>
            <person name="Rusch D."/>
            <person name="Podicherti R."/>
            <person name="Tsui H.-C.T."/>
            <person name="Winkler M.E."/>
        </authorList>
    </citation>
    <scope>NUCLEOTIDE SEQUENCE</scope>
</reference>
<feature type="domain" description="eRF1" evidence="1">
    <location>
        <begin position="258"/>
        <end position="372"/>
    </location>
</feature>
<dbReference type="InterPro" id="IPR029064">
    <property type="entry name" value="Ribosomal_eL30-like_sf"/>
</dbReference>
<sequence>MFNQITKIEELDLRSLSELSAKHRTFLSVYFNGRKEWEHHKNNIKKIEVLLKEHPDELEHFRMNVKMLEETLDKNIKNENANIAAFCCWAMDFCEVYSLPFKITYNLFKVDSSPFIRPLAELNDEYESCAIVISDNRETKIFMMSSEKSNDLIKSIKGNIKNHVKVGGWSQKRYSRRRDKQIHHYVKDICEELVRLDNETDFNRILFLGSEEILRSIKSSLPSSIKTSKELIDKIIDLGRSKNEIQAEIDALVGKLEIAEEKNLWSKIKDELFAGGLGVTGLNEVIDYAESGRLDSVIVEKAFNVSGARCRKCDHLQIDLSDCEKCNSADLYEVGIVNELVELLTQSSADIEFCEHIDELHQLGGIAGLLRY</sequence>
<dbReference type="Pfam" id="PF18854">
    <property type="entry name" value="baeRF_family10"/>
    <property type="match status" value="1"/>
</dbReference>
<proteinExistence type="predicted"/>